<evidence type="ECO:0000313" key="1">
    <source>
        <dbReference type="EMBL" id="KAL1499872.1"/>
    </source>
</evidence>
<sequence length="591" mass="64903">MASERPTLRRGSANRSAAARLLYQDIHAPLDLLAPLAAARHWEHELILLTSNWPQYDLAVNLISSLHRLGLQHYLLLADNAALARHAARRGAVAAVWSSLLDAYARPVNGSGRGCAAACAHAAPEGSFALHRTSVPPGEGSGATAARPAARWCREQLRHCLPGAASFYKVDALRKLWLLRFLYTERLVRLGYNTLLLDSDSVVFANPSLSAYAVLCLHDATAWPHMRVNGGTWYFKRAPHGGAVARMLASFRERVLHTLDAYPAVRRMKRTPNGERAADWLLFDQTLINLALMGAALGRNVSLSSEEPEHLDRLVDENTGRPYRLTLVEQHSLNFETRCCFQSPTQLGHPPFGTHQPTGRGVIDAAAEARVPYGRHFSLRVLRLAAHPPLEAELVAKAPPWLFSAESDFDALGRRTASTHWGTLPPPAAVVHFVCSSWPGSDGRRAAMRLWGVYHEADVRAEMGTSYQRAERQRLRALVAFAAPLPVRSPSALQPFLRLLFYIAHATERTPVLPLLECSPPAGDPKAWAWLEPSVDLSGWPSNGGAAGRSCGWVVHHVGGKHLRRPLCVQRPLEASETSLTSLLVQSVMAL</sequence>
<dbReference type="Proteomes" id="UP001515480">
    <property type="component" value="Unassembled WGS sequence"/>
</dbReference>
<comment type="caution">
    <text evidence="1">The sequence shown here is derived from an EMBL/GenBank/DDBJ whole genome shotgun (WGS) entry which is preliminary data.</text>
</comment>
<name>A0AB34IKW2_PRYPA</name>
<accession>A0AB34IKW2</accession>
<protein>
    <recommendedName>
        <fullName evidence="3">Nucleotide-diphospho-sugar transferase domain-containing protein</fullName>
    </recommendedName>
</protein>
<dbReference type="AlphaFoldDB" id="A0AB34IKW2"/>
<keyword evidence="2" id="KW-1185">Reference proteome</keyword>
<reference evidence="1 2" key="1">
    <citation type="journal article" date="2024" name="Science">
        <title>Giant polyketide synthase enzymes in the biosynthesis of giant marine polyether toxins.</title>
        <authorList>
            <person name="Fallon T.R."/>
            <person name="Shende V.V."/>
            <person name="Wierzbicki I.H."/>
            <person name="Pendleton A.L."/>
            <person name="Watervoot N.F."/>
            <person name="Auber R.P."/>
            <person name="Gonzalez D.J."/>
            <person name="Wisecaver J.H."/>
            <person name="Moore B.S."/>
        </authorList>
    </citation>
    <scope>NUCLEOTIDE SEQUENCE [LARGE SCALE GENOMIC DNA]</scope>
    <source>
        <strain evidence="1 2">12B1</strain>
    </source>
</reference>
<evidence type="ECO:0008006" key="3">
    <source>
        <dbReference type="Google" id="ProtNLM"/>
    </source>
</evidence>
<organism evidence="1 2">
    <name type="scientific">Prymnesium parvum</name>
    <name type="common">Toxic golden alga</name>
    <dbReference type="NCBI Taxonomy" id="97485"/>
    <lineage>
        <taxon>Eukaryota</taxon>
        <taxon>Haptista</taxon>
        <taxon>Haptophyta</taxon>
        <taxon>Prymnesiophyceae</taxon>
        <taxon>Prymnesiales</taxon>
        <taxon>Prymnesiaceae</taxon>
        <taxon>Prymnesium</taxon>
    </lineage>
</organism>
<dbReference type="EMBL" id="JBGBPQ010000024">
    <property type="protein sequence ID" value="KAL1499872.1"/>
    <property type="molecule type" value="Genomic_DNA"/>
</dbReference>
<evidence type="ECO:0000313" key="2">
    <source>
        <dbReference type="Proteomes" id="UP001515480"/>
    </source>
</evidence>
<gene>
    <name evidence="1" type="ORF">AB1Y20_012555</name>
</gene>
<proteinExistence type="predicted"/>